<evidence type="ECO:0000313" key="3">
    <source>
        <dbReference type="Proteomes" id="UP000270678"/>
    </source>
</evidence>
<keyword evidence="3" id="KW-1185">Reference proteome</keyword>
<feature type="transmembrane region" description="Helical" evidence="1">
    <location>
        <begin position="6"/>
        <end position="25"/>
    </location>
</feature>
<dbReference type="KEGG" id="plut:EI981_20680"/>
<evidence type="ECO:0000256" key="1">
    <source>
        <dbReference type="SAM" id="Phobius"/>
    </source>
</evidence>
<keyword evidence="1" id="KW-0812">Transmembrane</keyword>
<accession>A0A3Q9IB23</accession>
<keyword evidence="1" id="KW-0472">Membrane</keyword>
<organism evidence="2 3">
    <name type="scientific">Paenibacillus lutimineralis</name>
    <dbReference type="NCBI Taxonomy" id="2707005"/>
    <lineage>
        <taxon>Bacteria</taxon>
        <taxon>Bacillati</taxon>
        <taxon>Bacillota</taxon>
        <taxon>Bacilli</taxon>
        <taxon>Bacillales</taxon>
        <taxon>Paenibacillaceae</taxon>
        <taxon>Paenibacillus</taxon>
    </lineage>
</organism>
<name>A0A3Q9IB23_9BACL</name>
<evidence type="ECO:0008006" key="4">
    <source>
        <dbReference type="Google" id="ProtNLM"/>
    </source>
</evidence>
<keyword evidence="1" id="KW-1133">Transmembrane helix</keyword>
<evidence type="ECO:0000313" key="2">
    <source>
        <dbReference type="EMBL" id="AZS16635.1"/>
    </source>
</evidence>
<reference evidence="3" key="1">
    <citation type="submission" date="2018-12" db="EMBL/GenBank/DDBJ databases">
        <title>Complete genome sequence of Paenibacillus sp. MBLB1234.</title>
        <authorList>
            <person name="Nam Y.-D."/>
            <person name="Kang J."/>
            <person name="Chung W.-H."/>
            <person name="Park Y.S."/>
        </authorList>
    </citation>
    <scope>NUCLEOTIDE SEQUENCE [LARGE SCALE GENOMIC DNA]</scope>
    <source>
        <strain evidence="3">MBLB1234</strain>
    </source>
</reference>
<dbReference type="OrthoDB" id="2657109at2"/>
<protein>
    <recommendedName>
        <fullName evidence="4">DUF4944 domain-containing protein</fullName>
    </recommendedName>
</protein>
<dbReference type="AlphaFoldDB" id="A0A3Q9IB23"/>
<proteinExistence type="predicted"/>
<dbReference type="Proteomes" id="UP000270678">
    <property type="component" value="Chromosome"/>
</dbReference>
<dbReference type="EMBL" id="CP034346">
    <property type="protein sequence ID" value="AZS16635.1"/>
    <property type="molecule type" value="Genomic_DNA"/>
</dbReference>
<gene>
    <name evidence="2" type="ORF">EI981_20680</name>
</gene>
<sequence>MRYRVAWYGLLLSAVMNIVLGALLWHGGRQEPTANLYFMDGEGENWTVINYKVVMDQEQIKRGEAGLRYIGSKAIDQSDYYAIEVIEDNETVYNTIHTSQGGPVGIYENLGNFGSITAPLGADDIKPERTSLENTIVQITWKDNQGEIHSEQIPMSITDEITI</sequence>